<accession>A0A518JLP6</accession>
<dbReference type="AlphaFoldDB" id="A0A518JLP6"/>
<dbReference type="EMBL" id="CP036348">
    <property type="protein sequence ID" value="QDV66470.1"/>
    <property type="molecule type" value="Genomic_DNA"/>
</dbReference>
<name>A0A518JLP6_9BACT</name>
<gene>
    <name evidence="1" type="ORF">Poly24_01560</name>
</gene>
<dbReference type="KEGG" id="rcf:Poly24_01560"/>
<evidence type="ECO:0000313" key="2">
    <source>
        <dbReference type="Proteomes" id="UP000315082"/>
    </source>
</evidence>
<proteinExistence type="predicted"/>
<dbReference type="Proteomes" id="UP000315082">
    <property type="component" value="Chromosome"/>
</dbReference>
<reference evidence="1 2" key="1">
    <citation type="submission" date="2019-02" db="EMBL/GenBank/DDBJ databases">
        <title>Deep-cultivation of Planctomycetes and their phenomic and genomic characterization uncovers novel biology.</title>
        <authorList>
            <person name="Wiegand S."/>
            <person name="Jogler M."/>
            <person name="Boedeker C."/>
            <person name="Pinto D."/>
            <person name="Vollmers J."/>
            <person name="Rivas-Marin E."/>
            <person name="Kohn T."/>
            <person name="Peeters S.H."/>
            <person name="Heuer A."/>
            <person name="Rast P."/>
            <person name="Oberbeckmann S."/>
            <person name="Bunk B."/>
            <person name="Jeske O."/>
            <person name="Meyerdierks A."/>
            <person name="Storesund J.E."/>
            <person name="Kallscheuer N."/>
            <person name="Luecker S."/>
            <person name="Lage O.M."/>
            <person name="Pohl T."/>
            <person name="Merkel B.J."/>
            <person name="Hornburger P."/>
            <person name="Mueller R.-W."/>
            <person name="Bruemmer F."/>
            <person name="Labrenz M."/>
            <person name="Spormann A.M."/>
            <person name="Op den Camp H."/>
            <person name="Overmann J."/>
            <person name="Amann R."/>
            <person name="Jetten M.S.M."/>
            <person name="Mascher T."/>
            <person name="Medema M.H."/>
            <person name="Devos D.P."/>
            <person name="Kaster A.-K."/>
            <person name="Ovreas L."/>
            <person name="Rohde M."/>
            <person name="Galperin M.Y."/>
            <person name="Jogler C."/>
        </authorList>
    </citation>
    <scope>NUCLEOTIDE SEQUENCE [LARGE SCALE GENOMIC DNA]</scope>
    <source>
        <strain evidence="1 2">Poly24</strain>
    </source>
</reference>
<evidence type="ECO:0000313" key="1">
    <source>
        <dbReference type="EMBL" id="QDV66470.1"/>
    </source>
</evidence>
<organism evidence="1 2">
    <name type="scientific">Rosistilla carotiformis</name>
    <dbReference type="NCBI Taxonomy" id="2528017"/>
    <lineage>
        <taxon>Bacteria</taxon>
        <taxon>Pseudomonadati</taxon>
        <taxon>Planctomycetota</taxon>
        <taxon>Planctomycetia</taxon>
        <taxon>Pirellulales</taxon>
        <taxon>Pirellulaceae</taxon>
        <taxon>Rosistilla</taxon>
    </lineage>
</organism>
<sequence>MKIVSRSIAIAAVLCLTFWLLKAPATWLRPTPAPATQAAADESTAAFKATAAICDLTNDGHWSFEGPDVEVGSQKFSQPTEARIALLNEPRQPSGKVPPTSINESILQLVEGMQPEVTTTATLRRRLVDQTAATMALFTDLEDNLWVFRILIGDPGSQTLLSVRPHFNAPDRELTFIPTLPQTVVTATRDNRDGTMAAKFMTTEAPQELLNEQWQTLGWEIVADAQTPDQWIAKKQGHAFSILRSDNQDDTSTLIVLRVVE</sequence>
<protein>
    <submittedName>
        <fullName evidence="1">Uncharacterized protein</fullName>
    </submittedName>
</protein>
<keyword evidence="2" id="KW-1185">Reference proteome</keyword>